<keyword evidence="7 13" id="KW-0791">Threonine biosynthesis</keyword>
<evidence type="ECO:0000256" key="10">
    <source>
        <dbReference type="ARBA" id="ARBA00023053"/>
    </source>
</evidence>
<feature type="domain" description="ACT" evidence="15">
    <location>
        <begin position="285"/>
        <end position="359"/>
    </location>
</feature>
<comment type="similarity">
    <text evidence="3 14">Belongs to the homoserine dehydrogenase family.</text>
</comment>
<dbReference type="Pfam" id="PF01842">
    <property type="entry name" value="ACT"/>
    <property type="match status" value="1"/>
</dbReference>
<protein>
    <recommendedName>
        <fullName evidence="5 13">Homoserine dehydrogenase</fullName>
        <ecNumber evidence="4 13">1.1.1.3</ecNumber>
    </recommendedName>
</protein>
<dbReference type="InterPro" id="IPR036291">
    <property type="entry name" value="NAD(P)-bd_dom_sf"/>
</dbReference>
<dbReference type="Pfam" id="PF00742">
    <property type="entry name" value="Homoserine_dh"/>
    <property type="match status" value="1"/>
</dbReference>
<keyword evidence="11 13" id="KW-0486">Methionine biosynthesis</keyword>
<evidence type="ECO:0000256" key="5">
    <source>
        <dbReference type="ARBA" id="ARBA00013376"/>
    </source>
</evidence>
<evidence type="ECO:0000256" key="12">
    <source>
        <dbReference type="ARBA" id="ARBA00048841"/>
    </source>
</evidence>
<dbReference type="EC" id="1.1.1.3" evidence="4 13"/>
<dbReference type="PANTHER" id="PTHR43331:SF1">
    <property type="entry name" value="HOMOSERINE DEHYDROGENASE"/>
    <property type="match status" value="1"/>
</dbReference>
<evidence type="ECO:0000313" key="17">
    <source>
        <dbReference type="Proteomes" id="UP000176938"/>
    </source>
</evidence>
<dbReference type="NCBIfam" id="NF004976">
    <property type="entry name" value="PRK06349.1"/>
    <property type="match status" value="1"/>
</dbReference>
<name>A0A1F4RDL4_UNCSA</name>
<evidence type="ECO:0000256" key="4">
    <source>
        <dbReference type="ARBA" id="ARBA00013213"/>
    </source>
</evidence>
<dbReference type="Pfam" id="PF03447">
    <property type="entry name" value="NAD_binding_3"/>
    <property type="match status" value="1"/>
</dbReference>
<dbReference type="CDD" id="cd04881">
    <property type="entry name" value="ACT_HSDH-Hom"/>
    <property type="match status" value="1"/>
</dbReference>
<evidence type="ECO:0000256" key="14">
    <source>
        <dbReference type="RuleBase" id="RU004171"/>
    </source>
</evidence>
<dbReference type="PROSITE" id="PS51671">
    <property type="entry name" value="ACT"/>
    <property type="match status" value="1"/>
</dbReference>
<dbReference type="UniPathway" id="UPA00051">
    <property type="reaction ID" value="UER00465"/>
</dbReference>
<comment type="pathway">
    <text evidence="1 13">Amino-acid biosynthesis; L-threonine biosynthesis; L-threonine from L-aspartate: step 3/5.</text>
</comment>
<dbReference type="PROSITE" id="PS01042">
    <property type="entry name" value="HOMOSER_DHGENASE"/>
    <property type="match status" value="1"/>
</dbReference>
<gene>
    <name evidence="16" type="ORF">A3H38_01495</name>
</gene>
<keyword evidence="9 13" id="KW-0560">Oxidoreductase</keyword>
<comment type="catalytic activity">
    <reaction evidence="12">
        <text>L-homoserine + NADP(+) = L-aspartate 4-semialdehyde + NADPH + H(+)</text>
        <dbReference type="Rhea" id="RHEA:15761"/>
        <dbReference type="ChEBI" id="CHEBI:15378"/>
        <dbReference type="ChEBI" id="CHEBI:57476"/>
        <dbReference type="ChEBI" id="CHEBI:57783"/>
        <dbReference type="ChEBI" id="CHEBI:58349"/>
        <dbReference type="ChEBI" id="CHEBI:537519"/>
        <dbReference type="EC" id="1.1.1.3"/>
    </reaction>
    <physiologicalReaction direction="right-to-left" evidence="12">
        <dbReference type="Rhea" id="RHEA:15763"/>
    </physiologicalReaction>
</comment>
<sequence length="362" mass="38730">LTSDPYNIINDPEIDIVVEAIGGVKPALKLVLAALKQGKHIVTPNKELIAKHMKEIMSVAKQQGVKVLFEAAVGGGIPIIQPLRESLAVNRLSEIFGIVNGTTNYILTKMDQEGMEFSVALKKAQEKGYAEPNPAADIKGFDAAYKAVILTSVAFGAEVNLKDVYVEGITGITQEDIQYAKDIGYVVKPLAIARMVEGQLDVRVHPALVARTHPLASVSENYNAIYVKGKPVGQVMFYGPGAGGGPTASAVISDIVKIAVGEDVGPSRLKSIRVRKIGEIKSRYYLRLQTLDRAGVLAGIAKAFAKQDVSIAAVMQKETVGDVATIVILLHCVAEKNLRAALDSINKLAIVKKVSSVIRIIS</sequence>
<evidence type="ECO:0000259" key="15">
    <source>
        <dbReference type="PROSITE" id="PS51671"/>
    </source>
</evidence>
<dbReference type="Gene3D" id="3.30.70.260">
    <property type="match status" value="1"/>
</dbReference>
<dbReference type="SUPFAM" id="SSF55021">
    <property type="entry name" value="ACT-like"/>
    <property type="match status" value="1"/>
</dbReference>
<reference evidence="16 17" key="1">
    <citation type="journal article" date="2016" name="Nat. Commun.">
        <title>Thousands of microbial genomes shed light on interconnected biogeochemical processes in an aquifer system.</title>
        <authorList>
            <person name="Anantharaman K."/>
            <person name="Brown C.T."/>
            <person name="Hug L.A."/>
            <person name="Sharon I."/>
            <person name="Castelle C.J."/>
            <person name="Probst A.J."/>
            <person name="Thomas B.C."/>
            <person name="Singh A."/>
            <person name="Wilkins M.J."/>
            <person name="Karaoz U."/>
            <person name="Brodie E.L."/>
            <person name="Williams K.H."/>
            <person name="Hubbard S.S."/>
            <person name="Banfield J.F."/>
        </authorList>
    </citation>
    <scope>NUCLEOTIDE SEQUENCE [LARGE SCALE GENOMIC DNA]</scope>
</reference>
<evidence type="ECO:0000256" key="1">
    <source>
        <dbReference type="ARBA" id="ARBA00005056"/>
    </source>
</evidence>
<dbReference type="GO" id="GO:0050661">
    <property type="term" value="F:NADP binding"/>
    <property type="evidence" value="ECO:0007669"/>
    <property type="project" value="InterPro"/>
</dbReference>
<dbReference type="FunFam" id="3.30.360.10:FF:000005">
    <property type="entry name" value="Homoserine dehydrogenase"/>
    <property type="match status" value="1"/>
</dbReference>
<dbReference type="Gene3D" id="3.40.50.720">
    <property type="entry name" value="NAD(P)-binding Rossmann-like Domain"/>
    <property type="match status" value="1"/>
</dbReference>
<keyword evidence="6 13" id="KW-0028">Amino-acid biosynthesis</keyword>
<dbReference type="InterPro" id="IPR005106">
    <property type="entry name" value="Asp/hSer_DH_NAD-bd"/>
</dbReference>
<proteinExistence type="inferred from homology"/>
<dbReference type="GO" id="GO:0009088">
    <property type="term" value="P:threonine biosynthetic process"/>
    <property type="evidence" value="ECO:0007669"/>
    <property type="project" value="UniProtKB-UniPathway"/>
</dbReference>
<dbReference type="SUPFAM" id="SSF55347">
    <property type="entry name" value="Glyceraldehyde-3-phosphate dehydrogenase-like, C-terminal domain"/>
    <property type="match status" value="1"/>
</dbReference>
<dbReference type="Gene3D" id="3.30.360.10">
    <property type="entry name" value="Dihydrodipicolinate Reductase, domain 2"/>
    <property type="match status" value="1"/>
</dbReference>
<dbReference type="EMBL" id="METP01000023">
    <property type="protein sequence ID" value="OGC06216.1"/>
    <property type="molecule type" value="Genomic_DNA"/>
</dbReference>
<dbReference type="GO" id="GO:0009086">
    <property type="term" value="P:methionine biosynthetic process"/>
    <property type="evidence" value="ECO:0007669"/>
    <property type="project" value="UniProtKB-KW"/>
</dbReference>
<dbReference type="InterPro" id="IPR002912">
    <property type="entry name" value="ACT_dom"/>
</dbReference>
<evidence type="ECO:0000256" key="13">
    <source>
        <dbReference type="RuleBase" id="RU000579"/>
    </source>
</evidence>
<dbReference type="InterPro" id="IPR045865">
    <property type="entry name" value="ACT-like_dom_sf"/>
</dbReference>
<dbReference type="InterPro" id="IPR019811">
    <property type="entry name" value="HDH_CS"/>
</dbReference>
<comment type="caution">
    <text evidence="16">The sequence shown here is derived from an EMBL/GenBank/DDBJ whole genome shotgun (WGS) entry which is preliminary data.</text>
</comment>
<evidence type="ECO:0000256" key="9">
    <source>
        <dbReference type="ARBA" id="ARBA00023002"/>
    </source>
</evidence>
<dbReference type="Proteomes" id="UP000176938">
    <property type="component" value="Unassembled WGS sequence"/>
</dbReference>
<keyword evidence="10" id="KW-0915">Sodium</keyword>
<feature type="non-terminal residue" evidence="16">
    <location>
        <position position="1"/>
    </location>
</feature>
<comment type="pathway">
    <text evidence="2 13">Amino-acid biosynthesis; L-methionine biosynthesis via de novo pathway; L-homoserine from L-aspartate: step 3/3.</text>
</comment>
<evidence type="ECO:0000256" key="8">
    <source>
        <dbReference type="ARBA" id="ARBA00022857"/>
    </source>
</evidence>
<dbReference type="InterPro" id="IPR001342">
    <property type="entry name" value="HDH_cat"/>
</dbReference>
<evidence type="ECO:0000256" key="6">
    <source>
        <dbReference type="ARBA" id="ARBA00022605"/>
    </source>
</evidence>
<dbReference type="GO" id="GO:0004412">
    <property type="term" value="F:homoserine dehydrogenase activity"/>
    <property type="evidence" value="ECO:0007669"/>
    <property type="project" value="UniProtKB-EC"/>
</dbReference>
<dbReference type="AlphaFoldDB" id="A0A1F4RDL4"/>
<evidence type="ECO:0000256" key="3">
    <source>
        <dbReference type="ARBA" id="ARBA00006753"/>
    </source>
</evidence>
<evidence type="ECO:0000313" key="16">
    <source>
        <dbReference type="EMBL" id="OGC06216.1"/>
    </source>
</evidence>
<dbReference type="UniPathway" id="UPA00050">
    <property type="reaction ID" value="UER00063"/>
</dbReference>
<evidence type="ECO:0000256" key="2">
    <source>
        <dbReference type="ARBA" id="ARBA00005062"/>
    </source>
</evidence>
<evidence type="ECO:0000256" key="11">
    <source>
        <dbReference type="ARBA" id="ARBA00023167"/>
    </source>
</evidence>
<dbReference type="SUPFAM" id="SSF51735">
    <property type="entry name" value="NAD(P)-binding Rossmann-fold domains"/>
    <property type="match status" value="1"/>
</dbReference>
<dbReference type="PANTHER" id="PTHR43331">
    <property type="entry name" value="HOMOSERINE DEHYDROGENASE"/>
    <property type="match status" value="1"/>
</dbReference>
<keyword evidence="8 13" id="KW-0521">NADP</keyword>
<accession>A0A1F4RDL4</accession>
<evidence type="ECO:0000256" key="7">
    <source>
        <dbReference type="ARBA" id="ARBA00022697"/>
    </source>
</evidence>
<organism evidence="16 17">
    <name type="scientific">candidate division WOR-1 bacterium RIFCSPLOWO2_02_FULL_46_20</name>
    <dbReference type="NCBI Taxonomy" id="1802567"/>
    <lineage>
        <taxon>Bacteria</taxon>
        <taxon>Bacillati</taxon>
        <taxon>Saganbacteria</taxon>
    </lineage>
</organism>